<sequence length="245" mass="28450">MLSSNHKLDYWLHYPRGARYIERPLFERRSADCFYAALDAKETGRGRLMRPSVYNEEVLIFRCDGSPSSPVSLPEEWDHGWKFPRLLHHRHRGLQEEHTSKEEGWQVGRIFGATQTMVFSLQEEMGGARRQKNEIDSKRGPNSGFQEGEEHPDRTCQGDSLERMGSVRGKPPSTVEKEVRPGKFSGTEEMPEISYGEEWWMLPDRSPMPATAKERNWEACTVEWGALRMRYCFGKCEHVLLLMEL</sequence>
<accession>A0AAV7MYU2</accession>
<evidence type="ECO:0000313" key="2">
    <source>
        <dbReference type="EMBL" id="KAJ1105545.1"/>
    </source>
</evidence>
<proteinExistence type="predicted"/>
<organism evidence="2 3">
    <name type="scientific">Pleurodeles waltl</name>
    <name type="common">Iberian ribbed newt</name>
    <dbReference type="NCBI Taxonomy" id="8319"/>
    <lineage>
        <taxon>Eukaryota</taxon>
        <taxon>Metazoa</taxon>
        <taxon>Chordata</taxon>
        <taxon>Craniata</taxon>
        <taxon>Vertebrata</taxon>
        <taxon>Euteleostomi</taxon>
        <taxon>Amphibia</taxon>
        <taxon>Batrachia</taxon>
        <taxon>Caudata</taxon>
        <taxon>Salamandroidea</taxon>
        <taxon>Salamandridae</taxon>
        <taxon>Pleurodelinae</taxon>
        <taxon>Pleurodeles</taxon>
    </lineage>
</organism>
<comment type="caution">
    <text evidence="2">The sequence shown here is derived from an EMBL/GenBank/DDBJ whole genome shotgun (WGS) entry which is preliminary data.</text>
</comment>
<evidence type="ECO:0000313" key="3">
    <source>
        <dbReference type="Proteomes" id="UP001066276"/>
    </source>
</evidence>
<gene>
    <name evidence="2" type="ORF">NDU88_002950</name>
</gene>
<dbReference type="AlphaFoldDB" id="A0AAV7MYU2"/>
<keyword evidence="3" id="KW-1185">Reference proteome</keyword>
<name>A0AAV7MYU2_PLEWA</name>
<feature type="region of interest" description="Disordered" evidence="1">
    <location>
        <begin position="124"/>
        <end position="188"/>
    </location>
</feature>
<feature type="compositionally biased region" description="Basic and acidic residues" evidence="1">
    <location>
        <begin position="148"/>
        <end position="162"/>
    </location>
</feature>
<protein>
    <submittedName>
        <fullName evidence="2">Uncharacterized protein</fullName>
    </submittedName>
</protein>
<dbReference type="Proteomes" id="UP001066276">
    <property type="component" value="Chromosome 9"/>
</dbReference>
<evidence type="ECO:0000256" key="1">
    <source>
        <dbReference type="SAM" id="MobiDB-lite"/>
    </source>
</evidence>
<dbReference type="EMBL" id="JANPWB010000013">
    <property type="protein sequence ID" value="KAJ1105545.1"/>
    <property type="molecule type" value="Genomic_DNA"/>
</dbReference>
<reference evidence="2" key="1">
    <citation type="journal article" date="2022" name="bioRxiv">
        <title>Sequencing and chromosome-scale assembly of the giantPleurodeles waltlgenome.</title>
        <authorList>
            <person name="Brown T."/>
            <person name="Elewa A."/>
            <person name="Iarovenko S."/>
            <person name="Subramanian E."/>
            <person name="Araus A.J."/>
            <person name="Petzold A."/>
            <person name="Susuki M."/>
            <person name="Suzuki K.-i.T."/>
            <person name="Hayashi T."/>
            <person name="Toyoda A."/>
            <person name="Oliveira C."/>
            <person name="Osipova E."/>
            <person name="Leigh N.D."/>
            <person name="Simon A."/>
            <person name="Yun M.H."/>
        </authorList>
    </citation>
    <scope>NUCLEOTIDE SEQUENCE</scope>
    <source>
        <strain evidence="2">20211129_DDA</strain>
        <tissue evidence="2">Liver</tissue>
    </source>
</reference>